<organism evidence="1">
    <name type="scientific">Rhizophora mucronata</name>
    <name type="common">Asiatic mangrove</name>
    <dbReference type="NCBI Taxonomy" id="61149"/>
    <lineage>
        <taxon>Eukaryota</taxon>
        <taxon>Viridiplantae</taxon>
        <taxon>Streptophyta</taxon>
        <taxon>Embryophyta</taxon>
        <taxon>Tracheophyta</taxon>
        <taxon>Spermatophyta</taxon>
        <taxon>Magnoliopsida</taxon>
        <taxon>eudicotyledons</taxon>
        <taxon>Gunneridae</taxon>
        <taxon>Pentapetalae</taxon>
        <taxon>rosids</taxon>
        <taxon>fabids</taxon>
        <taxon>Malpighiales</taxon>
        <taxon>Rhizophoraceae</taxon>
        <taxon>Rhizophora</taxon>
    </lineage>
</organism>
<accession>A0A2P2J060</accession>
<dbReference type="AlphaFoldDB" id="A0A2P2J060"/>
<protein>
    <submittedName>
        <fullName evidence="1">Uncharacterized protein</fullName>
    </submittedName>
</protein>
<dbReference type="EMBL" id="GGEC01006364">
    <property type="protein sequence ID" value="MBW86847.1"/>
    <property type="molecule type" value="Transcribed_RNA"/>
</dbReference>
<proteinExistence type="predicted"/>
<evidence type="ECO:0000313" key="1">
    <source>
        <dbReference type="EMBL" id="MBW86847.1"/>
    </source>
</evidence>
<reference evidence="1" key="1">
    <citation type="submission" date="2018-02" db="EMBL/GenBank/DDBJ databases">
        <title>Rhizophora mucronata_Transcriptome.</title>
        <authorList>
            <person name="Meera S.P."/>
            <person name="Sreeshan A."/>
            <person name="Augustine A."/>
        </authorList>
    </citation>
    <scope>NUCLEOTIDE SEQUENCE</scope>
    <source>
        <tissue evidence="1">Leaf</tissue>
    </source>
</reference>
<sequence>MIGIECFVFSCMVISYEIYWDHLINLCNVDLNLVSPWILSKHHETPTSLIFTSLI</sequence>
<name>A0A2P2J060_RHIMU</name>